<evidence type="ECO:0000259" key="5">
    <source>
        <dbReference type="SMART" id="SM00903"/>
    </source>
</evidence>
<evidence type="ECO:0000313" key="6">
    <source>
        <dbReference type="EMBL" id="GGD71295.1"/>
    </source>
</evidence>
<organism evidence="6 7">
    <name type="scientific">Croceicoccus mobilis</name>
    <dbReference type="NCBI Taxonomy" id="1703339"/>
    <lineage>
        <taxon>Bacteria</taxon>
        <taxon>Pseudomonadati</taxon>
        <taxon>Pseudomonadota</taxon>
        <taxon>Alphaproteobacteria</taxon>
        <taxon>Sphingomonadales</taxon>
        <taxon>Erythrobacteraceae</taxon>
        <taxon>Croceicoccus</taxon>
    </lineage>
</organism>
<dbReference type="InterPro" id="IPR002563">
    <property type="entry name" value="Flavin_Rdtase-like_dom"/>
</dbReference>
<dbReference type="GO" id="GO:0016646">
    <property type="term" value="F:oxidoreductase activity, acting on the CH-NH group of donors, NAD or NADP as acceptor"/>
    <property type="evidence" value="ECO:0007669"/>
    <property type="project" value="UniProtKB-ARBA"/>
</dbReference>
<gene>
    <name evidence="6" type="ORF">GCM10010990_21000</name>
</gene>
<dbReference type="InterPro" id="IPR012349">
    <property type="entry name" value="Split_barrel_FMN-bd"/>
</dbReference>
<dbReference type="AlphaFoldDB" id="A0A917DU56"/>
<evidence type="ECO:0000313" key="7">
    <source>
        <dbReference type="Proteomes" id="UP000612349"/>
    </source>
</evidence>
<dbReference type="PANTHER" id="PTHR33798">
    <property type="entry name" value="FLAVOPROTEIN OXYGENASE"/>
    <property type="match status" value="1"/>
</dbReference>
<dbReference type="SUPFAM" id="SSF50475">
    <property type="entry name" value="FMN-binding split barrel"/>
    <property type="match status" value="1"/>
</dbReference>
<comment type="similarity">
    <text evidence="4">Belongs to the flavoredoxin family.</text>
</comment>
<reference evidence="6" key="1">
    <citation type="journal article" date="2014" name="Int. J. Syst. Evol. Microbiol.">
        <title>Complete genome sequence of Corynebacterium casei LMG S-19264T (=DSM 44701T), isolated from a smear-ripened cheese.</title>
        <authorList>
            <consortium name="US DOE Joint Genome Institute (JGI-PGF)"/>
            <person name="Walter F."/>
            <person name="Albersmeier A."/>
            <person name="Kalinowski J."/>
            <person name="Ruckert C."/>
        </authorList>
    </citation>
    <scope>NUCLEOTIDE SEQUENCE</scope>
    <source>
        <strain evidence="6">CGMCC 1.15360</strain>
    </source>
</reference>
<sequence>MKYEFSNMAPAERYRLLVNTVTPRPIAWVVSRNEDGLLNCAPYSFFNVLGSDPPLCVLGIGQRAEGDPKDTARNILATGEYTINLVKSADARAMVDSGVDAPRDVSELDVLGIETKPADHVSVPLIASAPVSLECRLWKAIDTGGNFHIMLGEIVAIHIDDEFLSGPPERPRIDGAALDLIGRSHGSANFLRGTDLFEEPRVTWPLPDRTLKKD</sequence>
<dbReference type="GO" id="GO:0010181">
    <property type="term" value="F:FMN binding"/>
    <property type="evidence" value="ECO:0007669"/>
    <property type="project" value="InterPro"/>
</dbReference>
<dbReference type="Pfam" id="PF01613">
    <property type="entry name" value="Flavin_Reduct"/>
    <property type="match status" value="1"/>
</dbReference>
<evidence type="ECO:0000256" key="3">
    <source>
        <dbReference type="ARBA" id="ARBA00022643"/>
    </source>
</evidence>
<dbReference type="PANTHER" id="PTHR33798:SF5">
    <property type="entry name" value="FLAVIN REDUCTASE LIKE DOMAIN-CONTAINING PROTEIN"/>
    <property type="match status" value="1"/>
</dbReference>
<keyword evidence="3" id="KW-0288">FMN</keyword>
<feature type="domain" description="Flavin reductase like" evidence="5">
    <location>
        <begin position="21"/>
        <end position="174"/>
    </location>
</feature>
<keyword evidence="2" id="KW-0285">Flavoprotein</keyword>
<comment type="caution">
    <text evidence="6">The sequence shown here is derived from an EMBL/GenBank/DDBJ whole genome shotgun (WGS) entry which is preliminary data.</text>
</comment>
<accession>A0A917DU56</accession>
<name>A0A917DU56_9SPHN</name>
<protein>
    <recommendedName>
        <fullName evidence="5">Flavin reductase like domain-containing protein</fullName>
    </recommendedName>
</protein>
<evidence type="ECO:0000256" key="4">
    <source>
        <dbReference type="ARBA" id="ARBA00038054"/>
    </source>
</evidence>
<dbReference type="RefSeq" id="WP_066774333.1">
    <property type="nucleotide sequence ID" value="NZ_BMIP01000004.1"/>
</dbReference>
<dbReference type="Gene3D" id="2.30.110.10">
    <property type="entry name" value="Electron Transport, Fmn-binding Protein, Chain A"/>
    <property type="match status" value="1"/>
</dbReference>
<reference evidence="6" key="2">
    <citation type="submission" date="2020-09" db="EMBL/GenBank/DDBJ databases">
        <authorList>
            <person name="Sun Q."/>
            <person name="Zhou Y."/>
        </authorList>
    </citation>
    <scope>NUCLEOTIDE SEQUENCE</scope>
    <source>
        <strain evidence="6">CGMCC 1.15360</strain>
    </source>
</reference>
<keyword evidence="7" id="KW-1185">Reference proteome</keyword>
<proteinExistence type="inferred from homology"/>
<dbReference type="EMBL" id="BMIP01000004">
    <property type="protein sequence ID" value="GGD71295.1"/>
    <property type="molecule type" value="Genomic_DNA"/>
</dbReference>
<dbReference type="SMART" id="SM00903">
    <property type="entry name" value="Flavin_Reduct"/>
    <property type="match status" value="1"/>
</dbReference>
<comment type="cofactor">
    <cofactor evidence="1">
        <name>FMN</name>
        <dbReference type="ChEBI" id="CHEBI:58210"/>
    </cofactor>
</comment>
<dbReference type="Proteomes" id="UP000612349">
    <property type="component" value="Unassembled WGS sequence"/>
</dbReference>
<evidence type="ECO:0000256" key="1">
    <source>
        <dbReference type="ARBA" id="ARBA00001917"/>
    </source>
</evidence>
<evidence type="ECO:0000256" key="2">
    <source>
        <dbReference type="ARBA" id="ARBA00022630"/>
    </source>
</evidence>